<gene>
    <name evidence="3" type="ORF">Sjap_020409</name>
</gene>
<feature type="signal peptide" evidence="1">
    <location>
        <begin position="1"/>
        <end position="26"/>
    </location>
</feature>
<dbReference type="Gene3D" id="1.10.110.10">
    <property type="entry name" value="Plant lipid-transfer and hydrophobic proteins"/>
    <property type="match status" value="1"/>
</dbReference>
<evidence type="ECO:0000313" key="4">
    <source>
        <dbReference type="Proteomes" id="UP001417504"/>
    </source>
</evidence>
<name>A0AAP0I0E8_9MAGN</name>
<evidence type="ECO:0000259" key="2">
    <source>
        <dbReference type="SMART" id="SM00499"/>
    </source>
</evidence>
<proteinExistence type="predicted"/>
<dbReference type="PANTHER" id="PTHR31731">
    <property type="match status" value="1"/>
</dbReference>
<dbReference type="InterPro" id="IPR027923">
    <property type="entry name" value="Hydrophob_seed_dom"/>
</dbReference>
<keyword evidence="1" id="KW-0732">Signal</keyword>
<protein>
    <recommendedName>
        <fullName evidence="2">Bifunctional inhibitor/plant lipid transfer protein/seed storage helical domain-containing protein</fullName>
    </recommendedName>
</protein>
<comment type="caution">
    <text evidence="3">The sequence shown here is derived from an EMBL/GenBank/DDBJ whole genome shotgun (WGS) entry which is preliminary data.</text>
</comment>
<dbReference type="AlphaFoldDB" id="A0AAP0I0E8"/>
<dbReference type="CDD" id="cd01958">
    <property type="entry name" value="HPS_like"/>
    <property type="match status" value="1"/>
</dbReference>
<organism evidence="3 4">
    <name type="scientific">Stephania japonica</name>
    <dbReference type="NCBI Taxonomy" id="461633"/>
    <lineage>
        <taxon>Eukaryota</taxon>
        <taxon>Viridiplantae</taxon>
        <taxon>Streptophyta</taxon>
        <taxon>Embryophyta</taxon>
        <taxon>Tracheophyta</taxon>
        <taxon>Spermatophyta</taxon>
        <taxon>Magnoliopsida</taxon>
        <taxon>Ranunculales</taxon>
        <taxon>Menispermaceae</taxon>
        <taxon>Menispermoideae</taxon>
        <taxon>Cissampelideae</taxon>
        <taxon>Stephania</taxon>
    </lineage>
</organism>
<dbReference type="SUPFAM" id="SSF47699">
    <property type="entry name" value="Bifunctional inhibitor/lipid-transfer protein/seed storage 2S albumin"/>
    <property type="match status" value="1"/>
</dbReference>
<dbReference type="InterPro" id="IPR016140">
    <property type="entry name" value="Bifunc_inhib/LTP/seed_store"/>
</dbReference>
<dbReference type="InterPro" id="IPR036312">
    <property type="entry name" value="Bifun_inhib/LTP/seed_sf"/>
</dbReference>
<feature type="domain" description="Bifunctional inhibitor/plant lipid transfer protein/seed storage helical" evidence="2">
    <location>
        <begin position="49"/>
        <end position="133"/>
    </location>
</feature>
<dbReference type="EMBL" id="JBBNAE010000008">
    <property type="protein sequence ID" value="KAK9103155.1"/>
    <property type="molecule type" value="Genomic_DNA"/>
</dbReference>
<dbReference type="SMART" id="SM00499">
    <property type="entry name" value="AAI"/>
    <property type="match status" value="1"/>
</dbReference>
<dbReference type="Proteomes" id="UP001417504">
    <property type="component" value="Unassembled WGS sequence"/>
</dbReference>
<accession>A0AAP0I0E8</accession>
<feature type="chain" id="PRO_5042945290" description="Bifunctional inhibitor/plant lipid transfer protein/seed storage helical domain-containing protein" evidence="1">
    <location>
        <begin position="27"/>
        <end position="134"/>
    </location>
</feature>
<evidence type="ECO:0000256" key="1">
    <source>
        <dbReference type="SAM" id="SignalP"/>
    </source>
</evidence>
<evidence type="ECO:0000313" key="3">
    <source>
        <dbReference type="EMBL" id="KAK9103155.1"/>
    </source>
</evidence>
<reference evidence="3 4" key="1">
    <citation type="submission" date="2024-01" db="EMBL/GenBank/DDBJ databases">
        <title>Genome assemblies of Stephania.</title>
        <authorList>
            <person name="Yang L."/>
        </authorList>
    </citation>
    <scope>NUCLEOTIDE SEQUENCE [LARGE SCALE GENOMIC DNA]</scope>
    <source>
        <strain evidence="3">QJT</strain>
        <tissue evidence="3">Leaf</tissue>
    </source>
</reference>
<dbReference type="InterPro" id="IPR051636">
    <property type="entry name" value="Plant_LTP/defense-related"/>
</dbReference>
<sequence length="134" mass="13655">MALIMGSKLACLLILLNLIFFSYVSSHNVPCSPPKTPSSPKPSKPAAKCPKNALKLGACANVLNGLINLVVGTPPSGTPCCALLKGLTDLEAAVCLCTAIKANVLGALKVDAHIALSLLVGTCGKKVPEGFKCA</sequence>
<dbReference type="Pfam" id="PF14547">
    <property type="entry name" value="Hydrophob_seed"/>
    <property type="match status" value="1"/>
</dbReference>
<keyword evidence="4" id="KW-1185">Reference proteome</keyword>